<evidence type="ECO:0000256" key="5">
    <source>
        <dbReference type="ARBA" id="ARBA00025797"/>
    </source>
</evidence>
<comment type="caution">
    <text evidence="8">The sequence shown here is derived from an EMBL/GenBank/DDBJ whole genome shotgun (WGS) entry which is preliminary data.</text>
</comment>
<keyword evidence="3 6" id="KW-1133">Transmembrane helix</keyword>
<comment type="subcellular location">
    <subcellularLocation>
        <location evidence="1">Membrane</location>
        <topology evidence="1">Multi-pass membrane protein</topology>
    </subcellularLocation>
</comment>
<feature type="transmembrane region" description="Helical" evidence="6">
    <location>
        <begin position="215"/>
        <end position="237"/>
    </location>
</feature>
<keyword evidence="4 6" id="KW-0472">Membrane</keyword>
<feature type="transmembrane region" description="Helical" evidence="6">
    <location>
        <begin position="96"/>
        <end position="125"/>
    </location>
</feature>
<evidence type="ECO:0000256" key="4">
    <source>
        <dbReference type="ARBA" id="ARBA00023136"/>
    </source>
</evidence>
<dbReference type="PANTHER" id="PTHR43220:SF18">
    <property type="entry name" value="TRANSMEMBRANE PROTEIN 41B"/>
    <property type="match status" value="1"/>
</dbReference>
<dbReference type="EMBL" id="CM016762">
    <property type="protein sequence ID" value="TMS34591.1"/>
    <property type="molecule type" value="Genomic_DNA"/>
</dbReference>
<dbReference type="GO" id="GO:0000045">
    <property type="term" value="P:autophagosome assembly"/>
    <property type="evidence" value="ECO:0007669"/>
    <property type="project" value="TreeGrafter"/>
</dbReference>
<keyword evidence="9" id="KW-1185">Reference proteome</keyword>
<reference evidence="8 9" key="2">
    <citation type="journal article" date="2019" name="G3 (Bethesda)">
        <title>Hybrid Assembly of the Genome of the Entomopathogenic Nematode Steinernema carpocapsae Identifies the X-Chromosome.</title>
        <authorList>
            <person name="Serra L."/>
            <person name="Macchietto M."/>
            <person name="Macias-Munoz A."/>
            <person name="McGill C.J."/>
            <person name="Rodriguez I.M."/>
            <person name="Rodriguez B."/>
            <person name="Murad R."/>
            <person name="Mortazavi A."/>
        </authorList>
    </citation>
    <scope>NUCLEOTIDE SEQUENCE [LARGE SCALE GENOMIC DNA]</scope>
    <source>
        <strain evidence="8 9">ALL</strain>
    </source>
</reference>
<reference evidence="8 9" key="1">
    <citation type="journal article" date="2015" name="Genome Biol.">
        <title>Comparative genomics of Steinernema reveals deeply conserved gene regulatory networks.</title>
        <authorList>
            <person name="Dillman A.R."/>
            <person name="Macchietto M."/>
            <person name="Porter C.F."/>
            <person name="Rogers A."/>
            <person name="Williams B."/>
            <person name="Antoshechkin I."/>
            <person name="Lee M.M."/>
            <person name="Goodwin Z."/>
            <person name="Lu X."/>
            <person name="Lewis E.E."/>
            <person name="Goodrich-Blair H."/>
            <person name="Stock S.P."/>
            <person name="Adams B.J."/>
            <person name="Sternberg P.W."/>
            <person name="Mortazavi A."/>
        </authorList>
    </citation>
    <scope>NUCLEOTIDE SEQUENCE [LARGE SCALE GENOMIC DNA]</scope>
    <source>
        <strain evidence="8 9">ALL</strain>
    </source>
</reference>
<evidence type="ECO:0000313" key="9">
    <source>
        <dbReference type="Proteomes" id="UP000298663"/>
    </source>
</evidence>
<dbReference type="InterPro" id="IPR032816">
    <property type="entry name" value="VTT_dom"/>
</dbReference>
<dbReference type="GO" id="GO:0005789">
    <property type="term" value="C:endoplasmic reticulum membrane"/>
    <property type="evidence" value="ECO:0007669"/>
    <property type="project" value="TreeGrafter"/>
</dbReference>
<gene>
    <name evidence="8" type="ORF">L596_002149</name>
</gene>
<dbReference type="EMBL" id="AZBU02000001">
    <property type="protein sequence ID" value="TMS34591.1"/>
    <property type="molecule type" value="Genomic_DNA"/>
</dbReference>
<sequence>MGVVALRHVAAIAGILAAYVSVLGLVYSHFPELSPEESSHFILPKNLDDAKNLGLVLSRYKNEHFYTVLAGVASTYLMLQSFAIPGSIFLTILSGYLFPFTIALPLVCACSACGAAVCYFVSLLVGRKLVMRYFPGRVAKWQLDIQKQQDHLLNYIIFLRITPVLPNWFINIASPVLDVPLRDFFFGTFIGVAPPSLLFIQAGTTLQQMTSTGVMWSWTSFIVLTVSALISIGPVLWSRLKSKAKEQ</sequence>
<feature type="domain" description="VTT" evidence="7">
    <location>
        <begin position="84"/>
        <end position="204"/>
    </location>
</feature>
<protein>
    <recommendedName>
        <fullName evidence="7">VTT domain-containing protein</fullName>
    </recommendedName>
</protein>
<dbReference type="Proteomes" id="UP000298663">
    <property type="component" value="Chromosome X"/>
</dbReference>
<comment type="similarity">
    <text evidence="5">Belongs to the TMEM41 family.</text>
</comment>
<feature type="transmembrane region" description="Helical" evidence="6">
    <location>
        <begin position="184"/>
        <end position="203"/>
    </location>
</feature>
<dbReference type="PANTHER" id="PTHR43220">
    <property type="match status" value="1"/>
</dbReference>
<dbReference type="STRING" id="34508.A0A4U8UNU8"/>
<dbReference type="InterPro" id="IPR045014">
    <property type="entry name" value="TM41A/B"/>
</dbReference>
<feature type="transmembrane region" description="Helical" evidence="6">
    <location>
        <begin position="65"/>
        <end position="90"/>
    </location>
</feature>
<feature type="transmembrane region" description="Helical" evidence="6">
    <location>
        <begin position="6"/>
        <end position="27"/>
    </location>
</feature>
<evidence type="ECO:0000259" key="7">
    <source>
        <dbReference type="Pfam" id="PF09335"/>
    </source>
</evidence>
<evidence type="ECO:0000256" key="3">
    <source>
        <dbReference type="ARBA" id="ARBA00022989"/>
    </source>
</evidence>
<evidence type="ECO:0000256" key="2">
    <source>
        <dbReference type="ARBA" id="ARBA00022692"/>
    </source>
</evidence>
<evidence type="ECO:0000256" key="1">
    <source>
        <dbReference type="ARBA" id="ARBA00004141"/>
    </source>
</evidence>
<proteinExistence type="inferred from homology"/>
<evidence type="ECO:0000313" key="8">
    <source>
        <dbReference type="EMBL" id="TMS34591.1"/>
    </source>
</evidence>
<dbReference type="AlphaFoldDB" id="A0A4U8UNU8"/>
<dbReference type="OrthoDB" id="3364966at2759"/>
<dbReference type="Pfam" id="PF09335">
    <property type="entry name" value="VTT_dom"/>
    <property type="match status" value="1"/>
</dbReference>
<organism evidence="8 9">
    <name type="scientific">Steinernema carpocapsae</name>
    <name type="common">Entomopathogenic nematode</name>
    <dbReference type="NCBI Taxonomy" id="34508"/>
    <lineage>
        <taxon>Eukaryota</taxon>
        <taxon>Metazoa</taxon>
        <taxon>Ecdysozoa</taxon>
        <taxon>Nematoda</taxon>
        <taxon>Chromadorea</taxon>
        <taxon>Rhabditida</taxon>
        <taxon>Tylenchina</taxon>
        <taxon>Panagrolaimomorpha</taxon>
        <taxon>Strongyloidoidea</taxon>
        <taxon>Steinernematidae</taxon>
        <taxon>Steinernema</taxon>
    </lineage>
</organism>
<keyword evidence="2 6" id="KW-0812">Transmembrane</keyword>
<evidence type="ECO:0000256" key="6">
    <source>
        <dbReference type="SAM" id="Phobius"/>
    </source>
</evidence>
<name>A0A4U8UNU8_STECR</name>
<accession>A0A4U8UNU8</accession>